<feature type="domain" description="Barnase-EndoU-ColicinE5/D-RelE like" evidence="3">
    <location>
        <begin position="610"/>
        <end position="685"/>
    </location>
</feature>
<evidence type="ECO:0000259" key="2">
    <source>
        <dbReference type="Pfam" id="PF18798"/>
    </source>
</evidence>
<dbReference type="EMBL" id="CP000436">
    <property type="protein sequence ID" value="ABI25656.1"/>
    <property type="molecule type" value="Genomic_DNA"/>
</dbReference>
<proteinExistence type="predicted"/>
<dbReference type="InterPro" id="IPR040824">
    <property type="entry name" value="LPD3"/>
</dbReference>
<feature type="domain" description="Large polyvalent protein associated" evidence="4">
    <location>
        <begin position="2371"/>
        <end position="2527"/>
    </location>
</feature>
<evidence type="ECO:0008006" key="6">
    <source>
        <dbReference type="Google" id="ProtNLM"/>
    </source>
</evidence>
<reference evidence="5" key="1">
    <citation type="submission" date="2006-08" db="EMBL/GenBank/DDBJ databases">
        <title>Complete genome sequence of Haemophilus somnus 129PT.</title>
        <authorList>
            <person name="Copeland A."/>
            <person name="Lucas S."/>
            <person name="Lapidus A."/>
            <person name="Barry K."/>
            <person name="Glavina del Rio T."/>
            <person name="Hammon N."/>
            <person name="Dalin E."/>
            <person name="Tice H."/>
            <person name="Pitluck S."/>
            <person name="Brettin T.S."/>
            <person name="Bruce D."/>
            <person name="Challacombe J.F."/>
            <person name="Chertkov O."/>
            <person name="Detter J.C."/>
            <person name="Gilna P."/>
            <person name="Han S."/>
            <person name="Misra M."/>
            <person name="Tapia R."/>
            <person name="Thayer N.N."/>
            <person name="Xie G."/>
            <person name="Inzana T.J."/>
            <person name="Duncan A.J."/>
            <person name="Siddaramppa S."/>
            <person name="Richardson P."/>
        </authorList>
    </citation>
    <scope>NUCLEOTIDE SEQUENCE</scope>
    <source>
        <strain evidence="5">129PT</strain>
    </source>
</reference>
<name>Q0I4K2_HISS1</name>
<feature type="domain" description="Large polyvalent protein-associated" evidence="2">
    <location>
        <begin position="1526"/>
        <end position="1630"/>
    </location>
</feature>
<sequence length="2670" mass="299278">MSNFSLSNEEFQYLQKNILGIAPNATGSRGRGQSDVADENFSSINVIANQYKLPEEQGFFADVVDSVQMGAWRGAGDLARGIGALFNSEWLNKAADYAYYNAEENKATMSSKMQEALGQSAFDGWNEETGEGKGLLNMYWWAGNLGALLGENIDTVLTMGAGKLATTGIKAGGKLAGKYFSKEVADQVGKAAVKQASRFGIPAQYHKTIAYTAIASAMSAGNRANQVREELSQISDNDLAQHNDFRIAYWDLKESDEGQTLSDHEIFEQARQQYYNKVGRDAILNPLAIAADITANAVGGLGGGLWGLPKVNKWLGKPTQSVKGGVLKGAFIESATEGLQGAAEQYAINDTARDYYDSDRSLTEGMSENIADGMVLGAGFGGMTGGYEAMSHRRTMNREKKRLLEAVNTGDERVDAQIRYQVEAYNKIANDLDELISPQRIQTLNQLGLQAVEKARRREQIEAELRGETQAQAEKQQAEQVQTVTDTPYHQRNLADIQAEFIQHGLDENDFNDFLEANLQQATADLQKLQANPFKMGTDLQKSLAEKQAYNAKLADTQARVDYWTQAKTAPKFGTEATQAESAVQAESGVNLDPFLEDVKFSRSTPSGYVRDLMVTHNISPEGVLHAQKMGGLPYASVAVTKQDTPVMNFGDITLIGDRHYVDPKGKNKASVFGADIYSPRYPNVHYEYKDSDKQTLRALFAQSAKDIEDFEFDYNFNQGLSQTGVRKALLESDAVKHQFLKENGIEYEPVYRTITKSNYADFQAVKKASELGLTGSDLKSDQLISQHEVLLREFIQEDIQRLKRATSPLARRILLLAENSLNGDLKALREYVVPRLTEALNNRTERQKLDVPATKSAMRKAVEQHKPAFNQYIENIATQFVAKEKIRKGENRDGKATYMAHTLENVVKKLKKEVRGGESINYGLSTLRSKVTPQFKSISEIQDNKVSLVSHSDFKKVKDEIEVEKDKLAEHLGMSSWNIDEVLFQVVNDGVSSAFHSAKIENTPQNRQLIADFLTKLETMPTEYFEGKAKDISQFSDFKGAVIPQDLTPDVRQVLEQAGLALYEYDRGNPNARAEIIKQASNELDILHNGDVLFSRATYKPERLEKLRQAKPIEITGKEIQPSDDLRQYKRNALEYGKSLRGSYVNKDTGKAIELGAGGVKEILQHDYKDIEHLQSIAAIPQIIENAIYIDTLPNEDVKNPHINAYEYYVAGLKIDGVDYTVKAAVGISPYGDRYYDHKLTKIEKGKLLEARHSDNKSGVPQQQIALGEINDKRLLQILQQQTKSFDFSQEKSQIAEAVGKGLSTHFDIAHSSELGINDPTIEAAYNTQTGKIVIIADNIRANDILTREERLKWVAWHELAHRGLQVRYGKDFQALMEQADRNTTVRDLATALQKDRVELRNNRTLAVEEAIAELHAAYTTGKMEELKSRYGLVVPRGREISLKSWFRITAERIRAFMVKLFGREKANRFSHDELLNLLKDIQQSAGGDINEADNNTRYSLNEDPNSSFAKAEIKPERKAYTFSEAREQAKTFQGKELVNKQSGVRATVSRNSLDKMLSAKAVNKSISPEIHSLAVANADKLYENALYGWSKPDRNNDSNISAIHRLFAVLNTGEGKQLVKLTVKETAQVDRPNRLYTIEAVELNENTPAAQWVGEMLQQDNVEPRTIRSAGDVYSLVQSVEESNSKNFRLSRSSTYQSGDNISVLELSRGGNIQAPKWTDKFSTLQALKETFHQGTAKLDEWFADSLRPVNDWIDNMQFSDHTSNKSGRDHEKRRLKDAMYTAKGRRDALNSEFEVHYLNPILSKIAEIAKRSQGKINEETAKRKAGFWVSARYSIEKNMELLSIDEKAMQEAQKALDDAKINGTVEDIRKAKNAFNSAEKHYLDRKAAVWNKDFNNKHFKAGVAGGWSIPEAKEIMRNIERDISLRDLTAIGDLIAELNQARLEIDYKSGRLTDTEYQQFKANRHYVPLTGDPNAQLDDMDFIAGAGANSLNIAKDKTLKGRTNSEAEDAIDAIWKAVGKSTTYAGWSEFKGKLDALLETEVSLLEQQGYSNVEAQRLAGQNLGIGKQKMQGLTRSSDNVLIARRGGVYYEYSLPNNVIAALKNDNVEQANDFLNVLSKPTRWYARGVTQWSLAFAPINMLRDTWEKSEFIRVQKVYDRQGKLLSSDKMDQIGRATALSPLTNPAIWAATKRFAFGQELRDSVLEEKLLKQLLKEGAISTYGTYLERTEADLLKRIKRENSVLGSKIDKAMGVIESYNQTFDMVSALSAYKALVDNGVDSKQAAATTLELTNFRKTGSKMRGIKALYMFSQPTVMGAANLIRYLSTKKGQIRFLTYTAGMMALYSLLRSMDDEDEAGNKMDQLGDITRFIPIPIGNGNYIKLPVGFGMPQMAWNFATNIVKGAVSDISFMEAGVNMVTHATKTFAPVSPSEISALKYPLEKLALTFTPSILQPLMQNALNRSAFGSQITTNFVRQDKLKAEQSKSTTAQFWKDLAIDIQQTLGLDMHPEQIKNLFDGYSGMLGSLKELNTWLVENPNREQLGRNTRTLFINQLYGAGNEFAVQSRYYEASEEAQQVAKEYAYRKLNKQLDREWLTPERQELIKWHEHNLRTMGKLRSEKAQLTKQLRAGKISAHAYEQRLKRYNEAVNSVQKKLLSGYRQMVGLSSY</sequence>
<evidence type="ECO:0000313" key="5">
    <source>
        <dbReference type="EMBL" id="ABI25656.1"/>
    </source>
</evidence>
<dbReference type="KEGG" id="hso:HS_1381"/>
<dbReference type="Pfam" id="PF18857">
    <property type="entry name" value="LPD38"/>
    <property type="match status" value="1"/>
</dbReference>
<accession>Q0I4K2</accession>
<protein>
    <recommendedName>
        <fullName evidence="6">Large polyvalent protein-associated domain-containing protein</fullName>
    </recommendedName>
</protein>
<evidence type="ECO:0000256" key="1">
    <source>
        <dbReference type="SAM" id="Coils"/>
    </source>
</evidence>
<dbReference type="Pfam" id="PF18798">
    <property type="entry name" value="LPD3"/>
    <property type="match status" value="2"/>
</dbReference>
<dbReference type="Pfam" id="PF18814">
    <property type="entry name" value="PBECR5"/>
    <property type="match status" value="1"/>
</dbReference>
<organism evidence="5">
    <name type="scientific">Histophilus somni (strain 129Pt)</name>
    <name type="common">Haemophilus somnus</name>
    <dbReference type="NCBI Taxonomy" id="205914"/>
    <lineage>
        <taxon>Bacteria</taxon>
        <taxon>Pseudomonadati</taxon>
        <taxon>Pseudomonadota</taxon>
        <taxon>Gammaproteobacteria</taxon>
        <taxon>Pasteurellales</taxon>
        <taxon>Pasteurellaceae</taxon>
        <taxon>Histophilus</taxon>
    </lineage>
</organism>
<evidence type="ECO:0000259" key="4">
    <source>
        <dbReference type="Pfam" id="PF18857"/>
    </source>
</evidence>
<evidence type="ECO:0000259" key="3">
    <source>
        <dbReference type="Pfam" id="PF18814"/>
    </source>
</evidence>
<dbReference type="InterPro" id="IPR040561">
    <property type="entry name" value="LPD38"/>
</dbReference>
<feature type="domain" description="Large polyvalent protein-associated" evidence="2">
    <location>
        <begin position="1126"/>
        <end position="1237"/>
    </location>
</feature>
<dbReference type="eggNOG" id="COG0456">
    <property type="taxonomic scope" value="Bacteria"/>
</dbReference>
<gene>
    <name evidence="5" type="ordered locus">HS_1381</name>
</gene>
<dbReference type="HOGENOM" id="CLU_227492_0_0_6"/>
<dbReference type="InterPro" id="IPR040998">
    <property type="entry name" value="PBECR5"/>
</dbReference>
<feature type="coiled-coil region" evidence="1">
    <location>
        <begin position="512"/>
        <end position="560"/>
    </location>
</feature>
<keyword evidence="1" id="KW-0175">Coiled coil</keyword>